<organism evidence="2">
    <name type="scientific">Bactrocera latifrons</name>
    <name type="common">Malaysian fruit fly</name>
    <name type="synonym">Chaetodacus latifrons</name>
    <dbReference type="NCBI Taxonomy" id="174628"/>
    <lineage>
        <taxon>Eukaryota</taxon>
        <taxon>Metazoa</taxon>
        <taxon>Ecdysozoa</taxon>
        <taxon>Arthropoda</taxon>
        <taxon>Hexapoda</taxon>
        <taxon>Insecta</taxon>
        <taxon>Pterygota</taxon>
        <taxon>Neoptera</taxon>
        <taxon>Endopterygota</taxon>
        <taxon>Diptera</taxon>
        <taxon>Brachycera</taxon>
        <taxon>Muscomorpha</taxon>
        <taxon>Tephritoidea</taxon>
        <taxon>Tephritidae</taxon>
        <taxon>Bactrocera</taxon>
        <taxon>Bactrocera</taxon>
    </lineage>
</organism>
<protein>
    <submittedName>
        <fullName evidence="2">Uncharacterized protein C19orf29</fullName>
    </submittedName>
</protein>
<dbReference type="OrthoDB" id="265955at2759"/>
<proteinExistence type="predicted"/>
<dbReference type="EMBL" id="GDHF01031255">
    <property type="protein sequence ID" value="JAI21059.1"/>
    <property type="molecule type" value="Transcribed_RNA"/>
</dbReference>
<name>A0A0K8U2S3_BACLA</name>
<sequence>MYIINIATKRWDEHNINIIDIIYNLLFLISLIQVYFQKQCEDNSDFAVLRFHAGPPYEDIAFKIVHREWEFSYKRGFRCQFHNNIFQLWFHFKRYRYRR</sequence>
<dbReference type="Pfam" id="PF09732">
    <property type="entry name" value="CactinC_cactus"/>
    <property type="match status" value="1"/>
</dbReference>
<dbReference type="GO" id="GO:0005737">
    <property type="term" value="C:cytoplasm"/>
    <property type="evidence" value="ECO:0007669"/>
    <property type="project" value="TreeGrafter"/>
</dbReference>
<reference evidence="2" key="1">
    <citation type="submission" date="2015-06" db="EMBL/GenBank/DDBJ databases">
        <authorList>
            <person name="Hoefler B.C."/>
            <person name="Straight P.D."/>
        </authorList>
    </citation>
    <scope>NUCLEOTIDE SEQUENCE</scope>
</reference>
<feature type="domain" description="Splicing factor Cactin C-terminal" evidence="1">
    <location>
        <begin position="20"/>
        <end position="99"/>
    </location>
</feature>
<accession>A0A0K8U2S3</accession>
<dbReference type="InterPro" id="IPR019134">
    <property type="entry name" value="Cactin_C"/>
</dbReference>
<dbReference type="GO" id="GO:0045292">
    <property type="term" value="P:mRNA cis splicing, via spliceosome"/>
    <property type="evidence" value="ECO:0007669"/>
    <property type="project" value="TreeGrafter"/>
</dbReference>
<evidence type="ECO:0000313" key="2">
    <source>
        <dbReference type="EMBL" id="JAI21059.1"/>
    </source>
</evidence>
<dbReference type="PANTHER" id="PTHR21737">
    <property type="entry name" value="POLYGLUTAMINE BINDING PROTEIN 1/MARVEL MEMBRANE-ASSOCIATING DOMAIN CONTAINING 3"/>
    <property type="match status" value="1"/>
</dbReference>
<gene>
    <name evidence="2" type="primary">C19orf29_2</name>
    <name evidence="2" type="ORF">c0_g3_i1</name>
</gene>
<dbReference type="GO" id="GO:0005681">
    <property type="term" value="C:spliceosomal complex"/>
    <property type="evidence" value="ECO:0007669"/>
    <property type="project" value="TreeGrafter"/>
</dbReference>
<evidence type="ECO:0000259" key="1">
    <source>
        <dbReference type="Pfam" id="PF09732"/>
    </source>
</evidence>
<dbReference type="AlphaFoldDB" id="A0A0K8U2S3"/>
<dbReference type="SMART" id="SM01050">
    <property type="entry name" value="CactinC_cactus"/>
    <property type="match status" value="1"/>
</dbReference>
<dbReference type="PANTHER" id="PTHR21737:SF4">
    <property type="entry name" value="SPLICING FACTOR CACTIN"/>
    <property type="match status" value="1"/>
</dbReference>